<evidence type="ECO:0000313" key="2">
    <source>
        <dbReference type="EMBL" id="PDO82905.1"/>
    </source>
</evidence>
<keyword evidence="3" id="KW-1185">Reference proteome</keyword>
<reference evidence="2 3" key="1">
    <citation type="submission" date="2017-06" db="EMBL/GenBank/DDBJ databases">
        <title>Draft genome sequence of nitrogen-fixing Kosakonia pseudosacchari strain NN143 isolated from sugarcane roots.</title>
        <authorList>
            <person name="Li Y."/>
            <person name="Li S."/>
            <person name="Lin L."/>
            <person name="Wu X."/>
            <person name="Yang L."/>
            <person name="Li Y."/>
            <person name="An Q."/>
        </authorList>
    </citation>
    <scope>NUCLEOTIDE SEQUENCE [LARGE SCALE GENOMIC DNA]</scope>
    <source>
        <strain evidence="2 3">NN143</strain>
    </source>
</reference>
<evidence type="ECO:0000256" key="1">
    <source>
        <dbReference type="SAM" id="MobiDB-lite"/>
    </source>
</evidence>
<feature type="region of interest" description="Disordered" evidence="1">
    <location>
        <begin position="42"/>
        <end position="68"/>
    </location>
</feature>
<sequence>MPFFPPVRGGFFISVIQQAATAERAISKTLVTIRDGNKSIPGSIANYVTGENEANQRGQSDKSEDRLR</sequence>
<dbReference type="Proteomes" id="UP000219642">
    <property type="component" value="Unassembled WGS sequence"/>
</dbReference>
<organism evidence="2 3">
    <name type="scientific">Kosakonia pseudosacchari</name>
    <dbReference type="NCBI Taxonomy" id="1646340"/>
    <lineage>
        <taxon>Bacteria</taxon>
        <taxon>Pseudomonadati</taxon>
        <taxon>Pseudomonadota</taxon>
        <taxon>Gammaproteobacteria</taxon>
        <taxon>Enterobacterales</taxon>
        <taxon>Enterobacteriaceae</taxon>
        <taxon>Kosakonia</taxon>
    </lineage>
</organism>
<protein>
    <submittedName>
        <fullName evidence="2">Uncharacterized protein</fullName>
    </submittedName>
</protein>
<feature type="compositionally biased region" description="Basic and acidic residues" evidence="1">
    <location>
        <begin position="59"/>
        <end position="68"/>
    </location>
</feature>
<proteinExistence type="predicted"/>
<comment type="caution">
    <text evidence="2">The sequence shown here is derived from an EMBL/GenBank/DDBJ whole genome shotgun (WGS) entry which is preliminary data.</text>
</comment>
<name>A0ABX4IKR9_9ENTR</name>
<accession>A0ABX4IKR9</accession>
<gene>
    <name evidence="2" type="ORF">BK796_21470</name>
</gene>
<dbReference type="EMBL" id="NITV01000015">
    <property type="protein sequence ID" value="PDO82905.1"/>
    <property type="molecule type" value="Genomic_DNA"/>
</dbReference>
<evidence type="ECO:0000313" key="3">
    <source>
        <dbReference type="Proteomes" id="UP000219642"/>
    </source>
</evidence>